<accession>A0A835RLJ7</accession>
<protein>
    <submittedName>
        <fullName evidence="1">Uncharacterized protein</fullName>
    </submittedName>
</protein>
<comment type="caution">
    <text evidence="1">The sequence shown here is derived from an EMBL/GenBank/DDBJ whole genome shotgun (WGS) entry which is preliminary data.</text>
</comment>
<name>A0A835RLJ7_VANPL</name>
<organism evidence="1 2">
    <name type="scientific">Vanilla planifolia</name>
    <name type="common">Vanilla</name>
    <dbReference type="NCBI Taxonomy" id="51239"/>
    <lineage>
        <taxon>Eukaryota</taxon>
        <taxon>Viridiplantae</taxon>
        <taxon>Streptophyta</taxon>
        <taxon>Embryophyta</taxon>
        <taxon>Tracheophyta</taxon>
        <taxon>Spermatophyta</taxon>
        <taxon>Magnoliopsida</taxon>
        <taxon>Liliopsida</taxon>
        <taxon>Asparagales</taxon>
        <taxon>Orchidaceae</taxon>
        <taxon>Vanilloideae</taxon>
        <taxon>Vanilleae</taxon>
        <taxon>Vanilla</taxon>
    </lineage>
</organism>
<dbReference type="Proteomes" id="UP000639772">
    <property type="component" value="Unassembled WGS sequence"/>
</dbReference>
<evidence type="ECO:0000313" key="1">
    <source>
        <dbReference type="EMBL" id="KAG0494540.1"/>
    </source>
</evidence>
<sequence>MAEGLGNLVACEAGKIAGCGMWVPARRGEVALQLPQVKKLIASDWPAGAATGETGRRGRAGVTAAQKAERGAAALGECRRGWVAKRRQRSAVKRWAVTCVCCCESVAAIPLG</sequence>
<evidence type="ECO:0000313" key="2">
    <source>
        <dbReference type="Proteomes" id="UP000639772"/>
    </source>
</evidence>
<dbReference type="EMBL" id="JADCNM010000002">
    <property type="protein sequence ID" value="KAG0494540.1"/>
    <property type="molecule type" value="Genomic_DNA"/>
</dbReference>
<reference evidence="1 2" key="1">
    <citation type="journal article" date="2020" name="Nat. Food">
        <title>A phased Vanilla planifolia genome enables genetic improvement of flavour and production.</title>
        <authorList>
            <person name="Hasing T."/>
            <person name="Tang H."/>
            <person name="Brym M."/>
            <person name="Khazi F."/>
            <person name="Huang T."/>
            <person name="Chambers A.H."/>
        </authorList>
    </citation>
    <scope>NUCLEOTIDE SEQUENCE [LARGE SCALE GENOMIC DNA]</scope>
    <source>
        <tissue evidence="1">Leaf</tissue>
    </source>
</reference>
<proteinExistence type="predicted"/>
<gene>
    <name evidence="1" type="ORF">HPP92_005534</name>
</gene>
<dbReference type="AlphaFoldDB" id="A0A835RLJ7"/>